<dbReference type="GO" id="GO:0000155">
    <property type="term" value="F:phosphorelay sensor kinase activity"/>
    <property type="evidence" value="ECO:0007669"/>
    <property type="project" value="TreeGrafter"/>
</dbReference>
<evidence type="ECO:0000256" key="7">
    <source>
        <dbReference type="SAM" id="Phobius"/>
    </source>
</evidence>
<dbReference type="SUPFAM" id="SSF55874">
    <property type="entry name" value="ATPase domain of HSP90 chaperone/DNA topoisomerase II/histidine kinase"/>
    <property type="match status" value="1"/>
</dbReference>
<dbReference type="InterPro" id="IPR036890">
    <property type="entry name" value="HATPase_C_sf"/>
</dbReference>
<dbReference type="Proteomes" id="UP000033452">
    <property type="component" value="Unassembled WGS sequence"/>
</dbReference>
<keyword evidence="5 9" id="KW-0418">Kinase</keyword>
<keyword evidence="4" id="KW-0547">Nucleotide-binding</keyword>
<keyword evidence="7" id="KW-0812">Transmembrane</keyword>
<keyword evidence="7" id="KW-0472">Membrane</keyword>
<proteinExistence type="predicted"/>
<dbReference type="SMART" id="SM00387">
    <property type="entry name" value="HATPase_c"/>
    <property type="match status" value="1"/>
</dbReference>
<evidence type="ECO:0000256" key="5">
    <source>
        <dbReference type="ARBA" id="ARBA00022777"/>
    </source>
</evidence>
<feature type="transmembrane region" description="Helical" evidence="7">
    <location>
        <begin position="149"/>
        <end position="172"/>
    </location>
</feature>
<evidence type="ECO:0000256" key="3">
    <source>
        <dbReference type="ARBA" id="ARBA00022679"/>
    </source>
</evidence>
<evidence type="ECO:0000256" key="4">
    <source>
        <dbReference type="ARBA" id="ARBA00022741"/>
    </source>
</evidence>
<dbReference type="PATRIC" id="fig|43658.5.peg.558"/>
<dbReference type="InterPro" id="IPR050980">
    <property type="entry name" value="2C_sensor_his_kinase"/>
</dbReference>
<comment type="caution">
    <text evidence="9">The sequence shown here is derived from an EMBL/GenBank/DDBJ whole genome shotgun (WGS) entry which is preliminary data.</text>
</comment>
<evidence type="ECO:0000313" key="9">
    <source>
        <dbReference type="EMBL" id="KJZ12695.1"/>
    </source>
</evidence>
<dbReference type="GO" id="GO:0005886">
    <property type="term" value="C:plasma membrane"/>
    <property type="evidence" value="ECO:0007669"/>
    <property type="project" value="TreeGrafter"/>
</dbReference>
<keyword evidence="10" id="KW-1185">Reference proteome</keyword>
<keyword evidence="7" id="KW-1133">Transmembrane helix</keyword>
<feature type="transmembrane region" description="Helical" evidence="7">
    <location>
        <begin position="118"/>
        <end position="137"/>
    </location>
</feature>
<evidence type="ECO:0000259" key="8">
    <source>
        <dbReference type="PROSITE" id="PS50109"/>
    </source>
</evidence>
<dbReference type="AlphaFoldDB" id="A0A0F4QZK1"/>
<gene>
    <name evidence="9" type="ORF">TW77_02660</name>
</gene>
<organism evidence="9 10">
    <name type="scientific">Pseudoalteromonas rubra</name>
    <dbReference type="NCBI Taxonomy" id="43658"/>
    <lineage>
        <taxon>Bacteria</taxon>
        <taxon>Pseudomonadati</taxon>
        <taxon>Pseudomonadota</taxon>
        <taxon>Gammaproteobacteria</taxon>
        <taxon>Alteromonadales</taxon>
        <taxon>Pseudoalteromonadaceae</taxon>
        <taxon>Pseudoalteromonas</taxon>
    </lineage>
</organism>
<dbReference type="EC" id="2.7.13.3" evidence="2"/>
<keyword evidence="3" id="KW-0808">Transferase</keyword>
<comment type="catalytic activity">
    <reaction evidence="1">
        <text>ATP + protein L-histidine = ADP + protein N-phospho-L-histidine.</text>
        <dbReference type="EC" id="2.7.13.3"/>
    </reaction>
</comment>
<feature type="transmembrane region" description="Helical" evidence="7">
    <location>
        <begin position="15"/>
        <end position="36"/>
    </location>
</feature>
<dbReference type="InterPro" id="IPR005467">
    <property type="entry name" value="His_kinase_dom"/>
</dbReference>
<dbReference type="Pfam" id="PF02518">
    <property type="entry name" value="HATPase_c"/>
    <property type="match status" value="1"/>
</dbReference>
<dbReference type="PANTHER" id="PTHR44936:SF10">
    <property type="entry name" value="SENSOR PROTEIN RSTB"/>
    <property type="match status" value="1"/>
</dbReference>
<keyword evidence="6" id="KW-0067">ATP-binding</keyword>
<dbReference type="PANTHER" id="PTHR44936">
    <property type="entry name" value="SENSOR PROTEIN CREC"/>
    <property type="match status" value="1"/>
</dbReference>
<reference evidence="9 10" key="1">
    <citation type="journal article" date="2015" name="BMC Genomics">
        <title>Genome mining reveals unlocked bioactive potential of marine Gram-negative bacteria.</title>
        <authorList>
            <person name="Machado H."/>
            <person name="Sonnenschein E.C."/>
            <person name="Melchiorsen J."/>
            <person name="Gram L."/>
        </authorList>
    </citation>
    <scope>NUCLEOTIDE SEQUENCE [LARGE SCALE GENOMIC DNA]</scope>
    <source>
        <strain evidence="9 10">S2471</strain>
    </source>
</reference>
<evidence type="ECO:0000313" key="10">
    <source>
        <dbReference type="Proteomes" id="UP000033452"/>
    </source>
</evidence>
<dbReference type="InterPro" id="IPR003594">
    <property type="entry name" value="HATPase_dom"/>
</dbReference>
<feature type="domain" description="Histidine kinase" evidence="8">
    <location>
        <begin position="204"/>
        <end position="413"/>
    </location>
</feature>
<dbReference type="Gene3D" id="3.30.565.10">
    <property type="entry name" value="Histidine kinase-like ATPase, C-terminal domain"/>
    <property type="match status" value="1"/>
</dbReference>
<dbReference type="RefSeq" id="WP_046003426.1">
    <property type="nucleotide sequence ID" value="NZ_JXYA01000004.1"/>
</dbReference>
<feature type="transmembrane region" description="Helical" evidence="7">
    <location>
        <begin position="83"/>
        <end position="111"/>
    </location>
</feature>
<dbReference type="OrthoDB" id="9785252at2"/>
<evidence type="ECO:0000256" key="1">
    <source>
        <dbReference type="ARBA" id="ARBA00000085"/>
    </source>
</evidence>
<evidence type="ECO:0000256" key="2">
    <source>
        <dbReference type="ARBA" id="ARBA00012438"/>
    </source>
</evidence>
<dbReference type="PROSITE" id="PS50109">
    <property type="entry name" value="HIS_KIN"/>
    <property type="match status" value="1"/>
</dbReference>
<protein>
    <recommendedName>
        <fullName evidence="2">histidine kinase</fullName>
        <ecNumber evidence="2">2.7.13.3</ecNumber>
    </recommendedName>
</protein>
<accession>A0A0F4QZK1</accession>
<dbReference type="Pfam" id="PF25323">
    <property type="entry name" value="6TM_PilS"/>
    <property type="match status" value="1"/>
</dbReference>
<feature type="transmembrane region" description="Helical" evidence="7">
    <location>
        <begin position="45"/>
        <end position="63"/>
    </location>
</feature>
<evidence type="ECO:0000256" key="6">
    <source>
        <dbReference type="ARBA" id="ARBA00022840"/>
    </source>
</evidence>
<dbReference type="EMBL" id="JXYA01000004">
    <property type="protein sequence ID" value="KJZ12695.1"/>
    <property type="molecule type" value="Genomic_DNA"/>
</dbReference>
<name>A0A0F4QZK1_9GAMM</name>
<dbReference type="GO" id="GO:0005524">
    <property type="term" value="F:ATP binding"/>
    <property type="evidence" value="ECO:0007669"/>
    <property type="project" value="UniProtKB-KW"/>
</dbReference>
<sequence>MLINFSPNSALGQLLLLRSIAIVLQLVLVLISLWFLDKNLPEQPIFTVIALESLFQLASIYAYRKVSDVSPGAMVMQLVADILFLTVLLSFLGGASNAFVSLLLLPCIIAAVTVPPRFVVFISGAALAAYGYLYTVVPMHHHGMHMGQHLLGMLVNFIFMVIVTVTIVTYLASRIQQRELALAKSREKQLQQEQVLALGSAAAQVTHQLATPIAHLNLLLEELNEDFPEHPAVQEMHAPLIQCKTQLDGFRAQTELLKPHAQVNKQSFDTLWQQLHELMTLQFPEQTIACQLPAQSFSVSGDPMLIPALFNLFVNAAKANEKCSASRLEVSVTVSEEGAAGGRKTWSLSIRDLGPGIDMDKLALIGKSVVDSSSGLGMALLLSHATIERLEGTLHLSNHQSQGAVSVVTLPIV</sequence>